<dbReference type="Pfam" id="PF01850">
    <property type="entry name" value="PIN"/>
    <property type="match status" value="1"/>
</dbReference>
<dbReference type="RefSeq" id="WP_149520748.1">
    <property type="nucleotide sequence ID" value="NZ_VTOU01000001.1"/>
</dbReference>
<evidence type="ECO:0000256" key="6">
    <source>
        <dbReference type="ARBA" id="ARBA00022842"/>
    </source>
</evidence>
<accession>A0A5D9CBG9</accession>
<comment type="similarity">
    <text evidence="7">Belongs to the PINc/VapC protein family.</text>
</comment>
<protein>
    <submittedName>
        <fullName evidence="9">Type II toxin-antitoxin system VapC family toxin</fullName>
    </submittedName>
</protein>
<evidence type="ECO:0000256" key="5">
    <source>
        <dbReference type="ARBA" id="ARBA00022801"/>
    </source>
</evidence>
<evidence type="ECO:0000313" key="9">
    <source>
        <dbReference type="EMBL" id="TZG29084.1"/>
    </source>
</evidence>
<organism evidence="9 10">
    <name type="scientific">Sphingomonas montanisoli</name>
    <dbReference type="NCBI Taxonomy" id="2606412"/>
    <lineage>
        <taxon>Bacteria</taxon>
        <taxon>Pseudomonadati</taxon>
        <taxon>Pseudomonadota</taxon>
        <taxon>Alphaproteobacteria</taxon>
        <taxon>Sphingomonadales</taxon>
        <taxon>Sphingomonadaceae</taxon>
        <taxon>Sphingomonas</taxon>
    </lineage>
</organism>
<comment type="cofactor">
    <cofactor evidence="1">
        <name>Mg(2+)</name>
        <dbReference type="ChEBI" id="CHEBI:18420"/>
    </cofactor>
</comment>
<dbReference type="PANTHER" id="PTHR33653:SF1">
    <property type="entry name" value="RIBONUCLEASE VAPC2"/>
    <property type="match status" value="1"/>
</dbReference>
<dbReference type="AlphaFoldDB" id="A0A5D9CBG9"/>
<dbReference type="InterPro" id="IPR002716">
    <property type="entry name" value="PIN_dom"/>
</dbReference>
<keyword evidence="3" id="KW-0540">Nuclease</keyword>
<keyword evidence="2" id="KW-1277">Toxin-antitoxin system</keyword>
<evidence type="ECO:0000256" key="4">
    <source>
        <dbReference type="ARBA" id="ARBA00022723"/>
    </source>
</evidence>
<keyword evidence="5" id="KW-0378">Hydrolase</keyword>
<evidence type="ECO:0000256" key="7">
    <source>
        <dbReference type="ARBA" id="ARBA00038093"/>
    </source>
</evidence>
<proteinExistence type="inferred from homology"/>
<evidence type="ECO:0000313" key="10">
    <source>
        <dbReference type="Proteomes" id="UP000322077"/>
    </source>
</evidence>
<dbReference type="SUPFAM" id="SSF88723">
    <property type="entry name" value="PIN domain-like"/>
    <property type="match status" value="1"/>
</dbReference>
<keyword evidence="10" id="KW-1185">Reference proteome</keyword>
<keyword evidence="6" id="KW-0460">Magnesium</keyword>
<evidence type="ECO:0000256" key="3">
    <source>
        <dbReference type="ARBA" id="ARBA00022722"/>
    </source>
</evidence>
<dbReference type="Gene3D" id="3.40.50.1010">
    <property type="entry name" value="5'-nuclease"/>
    <property type="match status" value="1"/>
</dbReference>
<dbReference type="GO" id="GO:0004518">
    <property type="term" value="F:nuclease activity"/>
    <property type="evidence" value="ECO:0007669"/>
    <property type="project" value="UniProtKB-KW"/>
</dbReference>
<comment type="caution">
    <text evidence="9">The sequence shown here is derived from an EMBL/GenBank/DDBJ whole genome shotgun (WGS) entry which is preliminary data.</text>
</comment>
<gene>
    <name evidence="9" type="ORF">FYJ91_02810</name>
</gene>
<feature type="domain" description="PIN" evidence="8">
    <location>
        <begin position="2"/>
        <end position="118"/>
    </location>
</feature>
<evidence type="ECO:0000256" key="2">
    <source>
        <dbReference type="ARBA" id="ARBA00022649"/>
    </source>
</evidence>
<keyword evidence="4" id="KW-0479">Metal-binding</keyword>
<dbReference type="GO" id="GO:0046872">
    <property type="term" value="F:metal ion binding"/>
    <property type="evidence" value="ECO:0007669"/>
    <property type="project" value="UniProtKB-KW"/>
</dbReference>
<dbReference type="InterPro" id="IPR029060">
    <property type="entry name" value="PIN-like_dom_sf"/>
</dbReference>
<dbReference type="EMBL" id="VTOU01000001">
    <property type="protein sequence ID" value="TZG29084.1"/>
    <property type="molecule type" value="Genomic_DNA"/>
</dbReference>
<evidence type="ECO:0000256" key="1">
    <source>
        <dbReference type="ARBA" id="ARBA00001946"/>
    </source>
</evidence>
<name>A0A5D9CBG9_9SPHN</name>
<reference evidence="9 10" key="1">
    <citation type="submission" date="2019-08" db="EMBL/GenBank/DDBJ databases">
        <authorList>
            <person name="Wang G."/>
            <person name="Xu Z."/>
        </authorList>
    </citation>
    <scope>NUCLEOTIDE SEQUENCE [LARGE SCALE GENOMIC DNA]</scope>
    <source>
        <strain evidence="9 10">ZX</strain>
    </source>
</reference>
<evidence type="ECO:0000259" key="8">
    <source>
        <dbReference type="Pfam" id="PF01850"/>
    </source>
</evidence>
<dbReference type="InterPro" id="IPR050556">
    <property type="entry name" value="Type_II_TA_system_RNase"/>
</dbReference>
<dbReference type="PANTHER" id="PTHR33653">
    <property type="entry name" value="RIBONUCLEASE VAPC2"/>
    <property type="match status" value="1"/>
</dbReference>
<dbReference type="Proteomes" id="UP000322077">
    <property type="component" value="Unassembled WGS sequence"/>
</dbReference>
<sequence length="137" mass="15155">MIMFDTNVLIDIFEGDGAWSEWSREQYIEARSQDAATINHVVLAELAASVERREQLEQSLKTLGFNVAAIDSKAALRAGAAFGEYRKRGGDRTTMIADFLIAAHAVALNAALVTRDKRRIASYFPELTLITPETEHG</sequence>
<dbReference type="GO" id="GO:0016787">
    <property type="term" value="F:hydrolase activity"/>
    <property type="evidence" value="ECO:0007669"/>
    <property type="project" value="UniProtKB-KW"/>
</dbReference>